<keyword evidence="8" id="KW-1185">Reference proteome</keyword>
<dbReference type="SUPFAM" id="SSF56024">
    <property type="entry name" value="Phospholipase D/nuclease"/>
    <property type="match status" value="2"/>
</dbReference>
<comment type="subcellular location">
    <subcellularLocation>
        <location evidence="2">Secreted</location>
    </subcellularLocation>
</comment>
<protein>
    <recommendedName>
        <fullName evidence="3">Phospholipase D</fullName>
    </recommendedName>
    <alternativeName>
        <fullName evidence="5">Choline phosphatase</fullName>
    </alternativeName>
</protein>
<dbReference type="Proteomes" id="UP000575068">
    <property type="component" value="Unassembled WGS sequence"/>
</dbReference>
<comment type="function">
    <text evidence="1">Could be a virulence factor.</text>
</comment>
<dbReference type="RefSeq" id="WP_184474177.1">
    <property type="nucleotide sequence ID" value="NZ_JACHOV010000002.1"/>
</dbReference>
<dbReference type="AlphaFoldDB" id="A0A840HS15"/>
<accession>A0A840HS15</accession>
<dbReference type="GO" id="GO:0032049">
    <property type="term" value="P:cardiolipin biosynthetic process"/>
    <property type="evidence" value="ECO:0007669"/>
    <property type="project" value="UniProtKB-ARBA"/>
</dbReference>
<dbReference type="Pfam" id="PF13091">
    <property type="entry name" value="PLDc_2"/>
    <property type="match status" value="2"/>
</dbReference>
<evidence type="ECO:0000259" key="6">
    <source>
        <dbReference type="PROSITE" id="PS50035"/>
    </source>
</evidence>
<evidence type="ECO:0000256" key="1">
    <source>
        <dbReference type="ARBA" id="ARBA00003145"/>
    </source>
</evidence>
<evidence type="ECO:0000256" key="3">
    <source>
        <dbReference type="ARBA" id="ARBA00018392"/>
    </source>
</evidence>
<feature type="domain" description="PLD phosphodiesterase" evidence="6">
    <location>
        <begin position="291"/>
        <end position="313"/>
    </location>
</feature>
<keyword evidence="4" id="KW-0964">Secreted</keyword>
<dbReference type="InterPro" id="IPR001736">
    <property type="entry name" value="PLipase_D/transphosphatidylase"/>
</dbReference>
<dbReference type="SMART" id="SM00155">
    <property type="entry name" value="PLDc"/>
    <property type="match status" value="2"/>
</dbReference>
<dbReference type="CDD" id="cd09159">
    <property type="entry name" value="PLDc_ybhO_like_2"/>
    <property type="match status" value="1"/>
</dbReference>
<dbReference type="GO" id="GO:0030572">
    <property type="term" value="F:phosphatidyltransferase activity"/>
    <property type="evidence" value="ECO:0007669"/>
    <property type="project" value="UniProtKB-ARBA"/>
</dbReference>
<evidence type="ECO:0000256" key="4">
    <source>
        <dbReference type="ARBA" id="ARBA00022525"/>
    </source>
</evidence>
<dbReference type="PANTHER" id="PTHR21248:SF12">
    <property type="entry name" value="CARDIOLIPIN SYNTHASE C"/>
    <property type="match status" value="1"/>
</dbReference>
<dbReference type="PANTHER" id="PTHR21248">
    <property type="entry name" value="CARDIOLIPIN SYNTHASE"/>
    <property type="match status" value="1"/>
</dbReference>
<evidence type="ECO:0000256" key="5">
    <source>
        <dbReference type="ARBA" id="ARBA00029594"/>
    </source>
</evidence>
<dbReference type="CDD" id="cd09110">
    <property type="entry name" value="PLDc_CLS_1"/>
    <property type="match status" value="1"/>
</dbReference>
<comment type="caution">
    <text evidence="7">The sequence shown here is derived from an EMBL/GenBank/DDBJ whole genome shotgun (WGS) entry which is preliminary data.</text>
</comment>
<dbReference type="EMBL" id="JACHOV010000002">
    <property type="protein sequence ID" value="MBB4640324.1"/>
    <property type="molecule type" value="Genomic_DNA"/>
</dbReference>
<name>A0A840HS15_9SPHN</name>
<dbReference type="InterPro" id="IPR025202">
    <property type="entry name" value="PLD-like_dom"/>
</dbReference>
<dbReference type="GO" id="GO:0005576">
    <property type="term" value="C:extracellular region"/>
    <property type="evidence" value="ECO:0007669"/>
    <property type="project" value="UniProtKB-SubCell"/>
</dbReference>
<keyword evidence="7" id="KW-0808">Transferase</keyword>
<evidence type="ECO:0000256" key="2">
    <source>
        <dbReference type="ARBA" id="ARBA00004613"/>
    </source>
</evidence>
<gene>
    <name evidence="7" type="ORF">HNQ99_000612</name>
</gene>
<evidence type="ECO:0000313" key="8">
    <source>
        <dbReference type="Proteomes" id="UP000575068"/>
    </source>
</evidence>
<dbReference type="PROSITE" id="PS50035">
    <property type="entry name" value="PLD"/>
    <property type="match status" value="2"/>
</dbReference>
<organism evidence="7 8">
    <name type="scientific">Rhizorhapis suberifaciens</name>
    <name type="common">corky root of lettuce</name>
    <dbReference type="NCBI Taxonomy" id="13656"/>
    <lineage>
        <taxon>Bacteria</taxon>
        <taxon>Pseudomonadati</taxon>
        <taxon>Pseudomonadota</taxon>
        <taxon>Alphaproteobacteria</taxon>
        <taxon>Sphingomonadales</taxon>
        <taxon>Sphingomonadaceae</taxon>
        <taxon>Rhizorhapis</taxon>
    </lineage>
</organism>
<dbReference type="Gene3D" id="3.30.870.10">
    <property type="entry name" value="Endonuclease Chain A"/>
    <property type="match status" value="2"/>
</dbReference>
<sequence length="394" mass="45317">MSADIAPTPSHVSARIEGNRLHLIDTGPERLSELLHLIGGAKRYLKLYFYMFESDDYGHWVMERLLDALHRGIAITLMIDSFGSSGADPKFFIPFKEAGGRFGIFGNRRSIRYLIRNHQKIAIADGQRMLTGGFNISKHYFGTPEDNAWRDLGLYLEGPQVAEAERWFDALEKWVMAPKQRYSALRRLIRFWPKKEGTFTWLVGGPVRLSSWTQAIKHDLERGRRCDMVQAYFAPSRGMLRRLNAIGLRGEVRLITASKSDNTTTVAAARWLYGGLIRHGVKIYEFLPCKLHMKLIVIDDIVYIGSANFDMRSLFINLELMLRIRDEGLAQQVRAFIDRDVEDCQEITQDLHRRRTGPFTRLLGWISYAMVSAVDFTVTRRLNFPAHMRATDDD</sequence>
<reference evidence="7 8" key="1">
    <citation type="submission" date="2020-08" db="EMBL/GenBank/DDBJ databases">
        <title>Genomic Encyclopedia of Type Strains, Phase IV (KMG-IV): sequencing the most valuable type-strain genomes for metagenomic binning, comparative biology and taxonomic classification.</title>
        <authorList>
            <person name="Goeker M."/>
        </authorList>
    </citation>
    <scope>NUCLEOTIDE SEQUENCE [LARGE SCALE GENOMIC DNA]</scope>
    <source>
        <strain evidence="7 8">DSM 7465</strain>
    </source>
</reference>
<evidence type="ECO:0000313" key="7">
    <source>
        <dbReference type="EMBL" id="MBB4640324.1"/>
    </source>
</evidence>
<proteinExistence type="predicted"/>
<feature type="domain" description="PLD phosphodiesterase" evidence="6">
    <location>
        <begin position="113"/>
        <end position="140"/>
    </location>
</feature>